<evidence type="ECO:0000313" key="13">
    <source>
        <dbReference type="EMBL" id="HIR62476.1"/>
    </source>
</evidence>
<feature type="domain" description="YrdC-like" evidence="12">
    <location>
        <begin position="5"/>
        <end position="190"/>
    </location>
</feature>
<dbReference type="Gene3D" id="3.90.870.10">
    <property type="entry name" value="DHBP synthase"/>
    <property type="match status" value="1"/>
</dbReference>
<proteinExistence type="inferred from homology"/>
<dbReference type="GO" id="GO:0005737">
    <property type="term" value="C:cytoplasm"/>
    <property type="evidence" value="ECO:0007669"/>
    <property type="project" value="UniProtKB-SubCell"/>
</dbReference>
<evidence type="ECO:0000259" key="12">
    <source>
        <dbReference type="PROSITE" id="PS51163"/>
    </source>
</evidence>
<evidence type="ECO:0000256" key="10">
    <source>
        <dbReference type="ARBA" id="ARBA00029774"/>
    </source>
</evidence>
<accession>A0A9D1E112</accession>
<keyword evidence="8" id="KW-0547">Nucleotide-binding</keyword>
<evidence type="ECO:0000256" key="4">
    <source>
        <dbReference type="ARBA" id="ARBA00022490"/>
    </source>
</evidence>
<comment type="catalytic activity">
    <reaction evidence="11">
        <text>L-threonine + hydrogencarbonate + ATP = L-threonylcarbamoyladenylate + diphosphate + H2O</text>
        <dbReference type="Rhea" id="RHEA:36407"/>
        <dbReference type="ChEBI" id="CHEBI:15377"/>
        <dbReference type="ChEBI" id="CHEBI:17544"/>
        <dbReference type="ChEBI" id="CHEBI:30616"/>
        <dbReference type="ChEBI" id="CHEBI:33019"/>
        <dbReference type="ChEBI" id="CHEBI:57926"/>
        <dbReference type="ChEBI" id="CHEBI:73682"/>
        <dbReference type="EC" id="2.7.7.87"/>
    </reaction>
</comment>
<keyword evidence="4" id="KW-0963">Cytoplasm</keyword>
<name>A0A9D1E112_9BACT</name>
<evidence type="ECO:0000256" key="2">
    <source>
        <dbReference type="ARBA" id="ARBA00007663"/>
    </source>
</evidence>
<dbReference type="EC" id="2.7.7.87" evidence="3"/>
<dbReference type="GO" id="GO:0000049">
    <property type="term" value="F:tRNA binding"/>
    <property type="evidence" value="ECO:0007669"/>
    <property type="project" value="TreeGrafter"/>
</dbReference>
<keyword evidence="7" id="KW-0548">Nucleotidyltransferase</keyword>
<reference evidence="13" key="2">
    <citation type="journal article" date="2021" name="PeerJ">
        <title>Extensive microbial diversity within the chicken gut microbiome revealed by metagenomics and culture.</title>
        <authorList>
            <person name="Gilroy R."/>
            <person name="Ravi A."/>
            <person name="Getino M."/>
            <person name="Pursley I."/>
            <person name="Horton D.L."/>
            <person name="Alikhan N.F."/>
            <person name="Baker D."/>
            <person name="Gharbi K."/>
            <person name="Hall N."/>
            <person name="Watson M."/>
            <person name="Adriaenssens E.M."/>
            <person name="Foster-Nyarko E."/>
            <person name="Jarju S."/>
            <person name="Secka A."/>
            <person name="Antonio M."/>
            <person name="Oren A."/>
            <person name="Chaudhuri R.R."/>
            <person name="La Ragione R."/>
            <person name="Hildebrand F."/>
            <person name="Pallen M.J."/>
        </authorList>
    </citation>
    <scope>NUCLEOTIDE SEQUENCE</scope>
    <source>
        <strain evidence="13">ChiHjej13B12-12457</strain>
    </source>
</reference>
<evidence type="ECO:0000256" key="3">
    <source>
        <dbReference type="ARBA" id="ARBA00012584"/>
    </source>
</evidence>
<dbReference type="SUPFAM" id="SSF55821">
    <property type="entry name" value="YrdC/RibB"/>
    <property type="match status" value="1"/>
</dbReference>
<dbReference type="GO" id="GO:0008033">
    <property type="term" value="P:tRNA processing"/>
    <property type="evidence" value="ECO:0007669"/>
    <property type="project" value="UniProtKB-KW"/>
</dbReference>
<comment type="subcellular location">
    <subcellularLocation>
        <location evidence="1">Cytoplasm</location>
    </subcellularLocation>
</comment>
<dbReference type="NCBIfam" id="TIGR00057">
    <property type="entry name" value="L-threonylcarbamoyladenylate synthase"/>
    <property type="match status" value="1"/>
</dbReference>
<dbReference type="PANTHER" id="PTHR17490:SF16">
    <property type="entry name" value="THREONYLCARBAMOYL-AMP SYNTHASE"/>
    <property type="match status" value="1"/>
</dbReference>
<dbReference type="GO" id="GO:0003725">
    <property type="term" value="F:double-stranded RNA binding"/>
    <property type="evidence" value="ECO:0007669"/>
    <property type="project" value="InterPro"/>
</dbReference>
<dbReference type="AlphaFoldDB" id="A0A9D1E112"/>
<dbReference type="GO" id="GO:0006450">
    <property type="term" value="P:regulation of translational fidelity"/>
    <property type="evidence" value="ECO:0007669"/>
    <property type="project" value="TreeGrafter"/>
</dbReference>
<dbReference type="PANTHER" id="PTHR17490">
    <property type="entry name" value="SUA5"/>
    <property type="match status" value="1"/>
</dbReference>
<organism evidence="13 14">
    <name type="scientific">Candidatus Coprenecus avistercoris</name>
    <dbReference type="NCBI Taxonomy" id="2840730"/>
    <lineage>
        <taxon>Bacteria</taxon>
        <taxon>Pseudomonadati</taxon>
        <taxon>Bacteroidota</taxon>
        <taxon>Bacteroidia</taxon>
        <taxon>Bacteroidales</taxon>
        <taxon>Rikenellaceae</taxon>
        <taxon>Rikenellaceae incertae sedis</taxon>
        <taxon>Candidatus Coprenecus</taxon>
    </lineage>
</organism>
<dbReference type="Proteomes" id="UP000886744">
    <property type="component" value="Unassembled WGS sequence"/>
</dbReference>
<evidence type="ECO:0000256" key="11">
    <source>
        <dbReference type="ARBA" id="ARBA00048366"/>
    </source>
</evidence>
<evidence type="ECO:0000256" key="6">
    <source>
        <dbReference type="ARBA" id="ARBA00022694"/>
    </source>
</evidence>
<dbReference type="PROSITE" id="PS51163">
    <property type="entry name" value="YRDC"/>
    <property type="match status" value="1"/>
</dbReference>
<comment type="similarity">
    <text evidence="2">Belongs to the SUA5 family.</text>
</comment>
<comment type="caution">
    <text evidence="13">The sequence shown here is derived from an EMBL/GenBank/DDBJ whole genome shotgun (WGS) entry which is preliminary data.</text>
</comment>
<dbReference type="Pfam" id="PF01300">
    <property type="entry name" value="Sua5_yciO_yrdC"/>
    <property type="match status" value="1"/>
</dbReference>
<dbReference type="InterPro" id="IPR017945">
    <property type="entry name" value="DHBP_synth_RibB-like_a/b_dom"/>
</dbReference>
<keyword evidence="6" id="KW-0819">tRNA processing</keyword>
<dbReference type="InterPro" id="IPR050156">
    <property type="entry name" value="TC-AMP_synthase_SUA5"/>
</dbReference>
<evidence type="ECO:0000256" key="8">
    <source>
        <dbReference type="ARBA" id="ARBA00022741"/>
    </source>
</evidence>
<sequence>MKERKEQIEEAVKVLRAGGILLYPTDTIWGIGCDATDEKAVERVFEIKQRADSKSLIILASDMDMVACYVREIPEMAVTVESLSEKPLTIIYPEGINLAPNVTAEDGSIAIRIPKNDFCVELVRRFGKPIVSTSANVSGTPAPRRYIDIPDSVKASVNLCIDPSFDQGSTGKASSIIKLGLHNEVQVIRE</sequence>
<dbReference type="GO" id="GO:0005524">
    <property type="term" value="F:ATP binding"/>
    <property type="evidence" value="ECO:0007669"/>
    <property type="project" value="UniProtKB-KW"/>
</dbReference>
<reference evidence="13" key="1">
    <citation type="submission" date="2020-10" db="EMBL/GenBank/DDBJ databases">
        <authorList>
            <person name="Gilroy R."/>
        </authorList>
    </citation>
    <scope>NUCLEOTIDE SEQUENCE</scope>
    <source>
        <strain evidence="13">ChiHjej13B12-12457</strain>
    </source>
</reference>
<evidence type="ECO:0000256" key="1">
    <source>
        <dbReference type="ARBA" id="ARBA00004496"/>
    </source>
</evidence>
<keyword evidence="9" id="KW-0067">ATP-binding</keyword>
<dbReference type="EMBL" id="DVHI01000037">
    <property type="protein sequence ID" value="HIR62476.1"/>
    <property type="molecule type" value="Genomic_DNA"/>
</dbReference>
<gene>
    <name evidence="13" type="ORF">IAC94_03005</name>
</gene>
<dbReference type="GO" id="GO:0061710">
    <property type="term" value="F:L-threonylcarbamoyladenylate synthase"/>
    <property type="evidence" value="ECO:0007669"/>
    <property type="project" value="UniProtKB-EC"/>
</dbReference>
<keyword evidence="5" id="KW-0808">Transferase</keyword>
<evidence type="ECO:0000256" key="5">
    <source>
        <dbReference type="ARBA" id="ARBA00022679"/>
    </source>
</evidence>
<protein>
    <recommendedName>
        <fullName evidence="10">L-threonylcarbamoyladenylate synthase</fullName>
        <ecNumber evidence="3">2.7.7.87</ecNumber>
    </recommendedName>
    <alternativeName>
        <fullName evidence="10">L-threonylcarbamoyladenylate synthase</fullName>
    </alternativeName>
</protein>
<evidence type="ECO:0000256" key="7">
    <source>
        <dbReference type="ARBA" id="ARBA00022695"/>
    </source>
</evidence>
<dbReference type="InterPro" id="IPR006070">
    <property type="entry name" value="Sua5-like_dom"/>
</dbReference>
<evidence type="ECO:0000313" key="14">
    <source>
        <dbReference type="Proteomes" id="UP000886744"/>
    </source>
</evidence>
<evidence type="ECO:0000256" key="9">
    <source>
        <dbReference type="ARBA" id="ARBA00022840"/>
    </source>
</evidence>